<dbReference type="EMBL" id="NPEX01000066">
    <property type="protein sequence ID" value="RAI43877.1"/>
    <property type="molecule type" value="Genomic_DNA"/>
</dbReference>
<dbReference type="AlphaFoldDB" id="A0A327L0F5"/>
<evidence type="ECO:0000313" key="3">
    <source>
        <dbReference type="Proteomes" id="UP000249130"/>
    </source>
</evidence>
<dbReference type="Pfam" id="PF13302">
    <property type="entry name" value="Acetyltransf_3"/>
    <property type="match status" value="1"/>
</dbReference>
<accession>A0A327L0F5</accession>
<evidence type="ECO:0000259" key="1">
    <source>
        <dbReference type="Pfam" id="PF13302"/>
    </source>
</evidence>
<dbReference type="Gene3D" id="3.40.630.30">
    <property type="match status" value="1"/>
</dbReference>
<dbReference type="InterPro" id="IPR000182">
    <property type="entry name" value="GNAT_dom"/>
</dbReference>
<dbReference type="InterPro" id="IPR051531">
    <property type="entry name" value="N-acetyltransferase"/>
</dbReference>
<dbReference type="RefSeq" id="WP_111419263.1">
    <property type="nucleotide sequence ID" value="NZ_NPEX01000066.1"/>
</dbReference>
<feature type="domain" description="N-acetyltransferase" evidence="1">
    <location>
        <begin position="8"/>
        <end position="126"/>
    </location>
</feature>
<proteinExistence type="predicted"/>
<keyword evidence="3" id="KW-1185">Reference proteome</keyword>
<gene>
    <name evidence="2" type="ORF">CH341_11940</name>
</gene>
<evidence type="ECO:0000313" key="2">
    <source>
        <dbReference type="EMBL" id="RAI43877.1"/>
    </source>
</evidence>
<dbReference type="OrthoDB" id="6293260at2"/>
<dbReference type="GO" id="GO:0016747">
    <property type="term" value="F:acyltransferase activity, transferring groups other than amino-acyl groups"/>
    <property type="evidence" value="ECO:0007669"/>
    <property type="project" value="InterPro"/>
</dbReference>
<name>A0A327L0F5_9BRAD</name>
<sequence length="199" mass="22115">MDAIETERLILRDFRTGDAPDLLAYLHRPRASCFFSLRLDDLGAAEAEVERRSKSDEHVAVCLRGADRLIGDLFRVPEPPDTYAVGWNFNAAYGGAGFAFEAARALVAHLFAVKQARRLYAYVLRHAQISVRRSDSGRREAIPLGAHRVILLATLRTNRSVAMEWTGWSLGRFGDRRLDKGGRRCSPALSRMPASACAS</sequence>
<organism evidence="2 3">
    <name type="scientific">Rhodoplanes roseus</name>
    <dbReference type="NCBI Taxonomy" id="29409"/>
    <lineage>
        <taxon>Bacteria</taxon>
        <taxon>Pseudomonadati</taxon>
        <taxon>Pseudomonadota</taxon>
        <taxon>Alphaproteobacteria</taxon>
        <taxon>Hyphomicrobiales</taxon>
        <taxon>Nitrobacteraceae</taxon>
        <taxon>Rhodoplanes</taxon>
    </lineage>
</organism>
<comment type="caution">
    <text evidence="2">The sequence shown here is derived from an EMBL/GenBank/DDBJ whole genome shotgun (WGS) entry which is preliminary data.</text>
</comment>
<dbReference type="SUPFAM" id="SSF55729">
    <property type="entry name" value="Acyl-CoA N-acyltransferases (Nat)"/>
    <property type="match status" value="1"/>
</dbReference>
<dbReference type="PANTHER" id="PTHR43792">
    <property type="entry name" value="GNAT FAMILY, PUTATIVE (AFU_ORTHOLOGUE AFUA_3G00765)-RELATED-RELATED"/>
    <property type="match status" value="1"/>
</dbReference>
<protein>
    <recommendedName>
        <fullName evidence="1">N-acetyltransferase domain-containing protein</fullName>
    </recommendedName>
</protein>
<dbReference type="InterPro" id="IPR016181">
    <property type="entry name" value="Acyl_CoA_acyltransferase"/>
</dbReference>
<dbReference type="Proteomes" id="UP000249130">
    <property type="component" value="Unassembled WGS sequence"/>
</dbReference>
<reference evidence="2 3" key="1">
    <citation type="submission" date="2017-07" db="EMBL/GenBank/DDBJ databases">
        <title>Draft Genome Sequences of Select Purple Nonsulfur Bacteria.</title>
        <authorList>
            <person name="Lasarre B."/>
            <person name="Mckinlay J.B."/>
        </authorList>
    </citation>
    <scope>NUCLEOTIDE SEQUENCE [LARGE SCALE GENOMIC DNA]</scope>
    <source>
        <strain evidence="2 3">DSM 5909</strain>
    </source>
</reference>